<dbReference type="Pfam" id="PF00271">
    <property type="entry name" value="Helicase_C"/>
    <property type="match status" value="1"/>
</dbReference>
<dbReference type="GeneID" id="37013354"/>
<feature type="compositionally biased region" description="Low complexity" evidence="10">
    <location>
        <begin position="80"/>
        <end position="89"/>
    </location>
</feature>
<evidence type="ECO:0000256" key="6">
    <source>
        <dbReference type="ARBA" id="ARBA00022806"/>
    </source>
</evidence>
<evidence type="ECO:0000256" key="5">
    <source>
        <dbReference type="ARBA" id="ARBA00022801"/>
    </source>
</evidence>
<dbReference type="EC" id="3.6.4.13" evidence="9"/>
<dbReference type="InterPro" id="IPR027417">
    <property type="entry name" value="P-loop_NTPase"/>
</dbReference>
<evidence type="ECO:0000256" key="8">
    <source>
        <dbReference type="ARBA" id="ARBA00022884"/>
    </source>
</evidence>
<feature type="region of interest" description="Disordered" evidence="10">
    <location>
        <begin position="422"/>
        <end position="444"/>
    </location>
</feature>
<evidence type="ECO:0000259" key="11">
    <source>
        <dbReference type="PROSITE" id="PS51192"/>
    </source>
</evidence>
<comment type="domain">
    <text evidence="9">The Q motif is unique to and characteristic of the DEAD box family of RNA helicases and controls ATP binding and hydrolysis.</text>
</comment>
<feature type="compositionally biased region" description="Basic and acidic residues" evidence="10">
    <location>
        <begin position="831"/>
        <end position="849"/>
    </location>
</feature>
<gene>
    <name evidence="13" type="ORF">BCV69DRAFT_280462</name>
</gene>
<dbReference type="GO" id="GO:0005524">
    <property type="term" value="F:ATP binding"/>
    <property type="evidence" value="ECO:0007669"/>
    <property type="project" value="UniProtKB-UniRule"/>
</dbReference>
<evidence type="ECO:0000259" key="12">
    <source>
        <dbReference type="PROSITE" id="PS51194"/>
    </source>
</evidence>
<dbReference type="GO" id="GO:0003723">
    <property type="term" value="F:RNA binding"/>
    <property type="evidence" value="ECO:0007669"/>
    <property type="project" value="UniProtKB-UniRule"/>
</dbReference>
<dbReference type="PROSITE" id="PS51194">
    <property type="entry name" value="HELICASE_CTER"/>
    <property type="match status" value="1"/>
</dbReference>
<evidence type="ECO:0000313" key="13">
    <source>
        <dbReference type="EMBL" id="PWN22853.1"/>
    </source>
</evidence>
<comment type="function">
    <text evidence="9">RNA helicase.</text>
</comment>
<comment type="subcellular location">
    <subcellularLocation>
        <location evidence="1">Nucleus</location>
        <location evidence="1">Nucleolus</location>
    </subcellularLocation>
</comment>
<dbReference type="SMART" id="SM00487">
    <property type="entry name" value="DEXDc"/>
    <property type="match status" value="1"/>
</dbReference>
<dbReference type="SUPFAM" id="SSF52540">
    <property type="entry name" value="P-loop containing nucleoside triphosphate hydrolases"/>
    <property type="match status" value="1"/>
</dbReference>
<proteinExistence type="inferred from homology"/>
<sequence>MNDDDDLMLNFAAPVARPAAKAKGGAAARANGNKRQQPPAAAAAAPPAPAPASATPAAISTKRIRIDSSKPPLPSGRPASSFNDPSSSSTAGPSRPKPGMIISSLFSGAPSSFTVVEDEADSRKPAKPTNAPGDTSTFDGLGLDPLLVAHLKSSRMSIGNRPTGIQRAGLPALINGDAARDVLLHSQTGSGKTLTYLLPILQSLLPLCTETWIDRSVGTLAIILAPTRELARQIYEVAEKLCQLHLSLKEQKEEAAAAEGEKEDEDDAVRRTRWLVPGLLSGGSTKNHEKARLRKGIPILVATPGRLLDHLQTTSSFDVGKCRWLVLDEADRLLEMGFKETLEGILKAMDGRRRLAFNTAKETMMEQRGITSGALPNEEVEDGTGVKWWADPRKVVLCSATLDENVQMLAGTHLRTPQVVRGGADLAPLKPSSTEESGDLKPTAKSETALLTGGSYSRLAAPAQLRQHAVIVPPKLRLVTLIALLRSALSRNAANVDARRVIVFISCTDSVEYYWNALGGVRMGDDTEATDDEEEEDIAVEEDTSDVDPEDGELKAPAAKAPAKANGKLRPSKGKSSRKVEKYCDLFPKTPVFRLHGSLAQSDRIASLKGFSAGLGKKVNTSHKEGAILFCTSVAARGLDLPSVGCVIQLDPPTEGGPDEYLHRIGRTARVGKDGESWIMFLPHEKEARKRLEDAMQRDVEGDAAAKSASSSVIAEVSAETVLKRGFGGRGDEYESRATEVQLSFERWVLRKEEAAALARQAFMSHIRAYATHPSNEKDLFHIRFLHLGHLAKSFALREAPAMVKNKARGAADAGSGSLASSAMLNRRDRKREDKAGLARGEPRVEAHRASNRARLAAKEERTKDDPAAMLAAAINAGRKGRVTAADADDIMEGIDLSSLGGAGGTGKGAAGGGGNRGQTGRNSDAEARMYAKVRALGRQSKSGGKLAAYGADEFQIA</sequence>
<feature type="compositionally biased region" description="Low complexity" evidence="10">
    <location>
        <begin position="809"/>
        <end position="823"/>
    </location>
</feature>
<dbReference type="PROSITE" id="PS00039">
    <property type="entry name" value="DEAD_ATP_HELICASE"/>
    <property type="match status" value="1"/>
</dbReference>
<evidence type="ECO:0000256" key="2">
    <source>
        <dbReference type="ARBA" id="ARBA00022517"/>
    </source>
</evidence>
<keyword evidence="4 9" id="KW-0547">Nucleotide-binding</keyword>
<dbReference type="InterPro" id="IPR000629">
    <property type="entry name" value="RNA-helicase_DEAD-box_CS"/>
</dbReference>
<dbReference type="InterPro" id="IPR011545">
    <property type="entry name" value="DEAD/DEAH_box_helicase_dom"/>
</dbReference>
<evidence type="ECO:0000256" key="3">
    <source>
        <dbReference type="ARBA" id="ARBA00022552"/>
    </source>
</evidence>
<keyword evidence="6 9" id="KW-0347">Helicase</keyword>
<reference evidence="13 14" key="1">
    <citation type="journal article" date="2018" name="Mol. Biol. Evol.">
        <title>Broad Genomic Sampling Reveals a Smut Pathogenic Ancestry of the Fungal Clade Ustilaginomycotina.</title>
        <authorList>
            <person name="Kijpornyongpan T."/>
            <person name="Mondo S.J."/>
            <person name="Barry K."/>
            <person name="Sandor L."/>
            <person name="Lee J."/>
            <person name="Lipzen A."/>
            <person name="Pangilinan J."/>
            <person name="LaButti K."/>
            <person name="Hainaut M."/>
            <person name="Henrissat B."/>
            <person name="Grigoriev I.V."/>
            <person name="Spatafora J.W."/>
            <person name="Aime M.C."/>
        </authorList>
    </citation>
    <scope>NUCLEOTIDE SEQUENCE [LARGE SCALE GENOMIC DNA]</scope>
    <source>
        <strain evidence="13 14">MCA 4718</strain>
    </source>
</reference>
<keyword evidence="5 9" id="KW-0378">Hydrolase</keyword>
<dbReference type="PANTHER" id="PTHR24031">
    <property type="entry name" value="RNA HELICASE"/>
    <property type="match status" value="1"/>
</dbReference>
<keyword evidence="8 9" id="KW-0694">RNA-binding</keyword>
<protein>
    <recommendedName>
        <fullName evidence="9">ATP-dependent RNA helicase</fullName>
        <ecNumber evidence="9">3.6.4.13</ecNumber>
    </recommendedName>
</protein>
<dbReference type="SMART" id="SM01178">
    <property type="entry name" value="DUF4217"/>
    <property type="match status" value="1"/>
</dbReference>
<feature type="region of interest" description="Disordered" evidence="10">
    <location>
        <begin position="903"/>
        <end position="924"/>
    </location>
</feature>
<dbReference type="InterPro" id="IPR025313">
    <property type="entry name" value="SPB4-like_CTE"/>
</dbReference>
<dbReference type="GO" id="GO:0005730">
    <property type="term" value="C:nucleolus"/>
    <property type="evidence" value="ECO:0007669"/>
    <property type="project" value="UniProtKB-SubCell"/>
</dbReference>
<dbReference type="AlphaFoldDB" id="A0A316UG17"/>
<keyword evidence="3" id="KW-0698">rRNA processing</keyword>
<dbReference type="Pfam" id="PF00270">
    <property type="entry name" value="DEAD"/>
    <property type="match status" value="1"/>
</dbReference>
<feature type="region of interest" description="Disordered" evidence="10">
    <location>
        <begin position="808"/>
        <end position="865"/>
    </location>
</feature>
<dbReference type="PROSITE" id="PS51192">
    <property type="entry name" value="HELICASE_ATP_BIND_1"/>
    <property type="match status" value="1"/>
</dbReference>
<dbReference type="InterPro" id="IPR014001">
    <property type="entry name" value="Helicase_ATP-bd"/>
</dbReference>
<evidence type="ECO:0000256" key="4">
    <source>
        <dbReference type="ARBA" id="ARBA00022741"/>
    </source>
</evidence>
<dbReference type="RefSeq" id="XP_025350013.1">
    <property type="nucleotide sequence ID" value="XM_025491620.1"/>
</dbReference>
<name>A0A316UG17_9BASI</name>
<evidence type="ECO:0000256" key="9">
    <source>
        <dbReference type="RuleBase" id="RU365068"/>
    </source>
</evidence>
<evidence type="ECO:0000256" key="10">
    <source>
        <dbReference type="SAM" id="MobiDB-lite"/>
    </source>
</evidence>
<dbReference type="Pfam" id="PF13959">
    <property type="entry name" value="CTE_SPB4"/>
    <property type="match status" value="1"/>
</dbReference>
<comment type="similarity">
    <text evidence="9">Belongs to the DEAD box helicase family.</text>
</comment>
<organism evidence="13 14">
    <name type="scientific">Pseudomicrostroma glucosiphilum</name>
    <dbReference type="NCBI Taxonomy" id="1684307"/>
    <lineage>
        <taxon>Eukaryota</taxon>
        <taxon>Fungi</taxon>
        <taxon>Dikarya</taxon>
        <taxon>Basidiomycota</taxon>
        <taxon>Ustilaginomycotina</taxon>
        <taxon>Exobasidiomycetes</taxon>
        <taxon>Microstromatales</taxon>
        <taxon>Microstromatales incertae sedis</taxon>
        <taxon>Pseudomicrostroma</taxon>
    </lineage>
</organism>
<comment type="catalytic activity">
    <reaction evidence="9">
        <text>ATP + H2O = ADP + phosphate + H(+)</text>
        <dbReference type="Rhea" id="RHEA:13065"/>
        <dbReference type="ChEBI" id="CHEBI:15377"/>
        <dbReference type="ChEBI" id="CHEBI:15378"/>
        <dbReference type="ChEBI" id="CHEBI:30616"/>
        <dbReference type="ChEBI" id="CHEBI:43474"/>
        <dbReference type="ChEBI" id="CHEBI:456216"/>
        <dbReference type="EC" id="3.6.4.13"/>
    </reaction>
</comment>
<dbReference type="OrthoDB" id="422663at2759"/>
<dbReference type="GO" id="GO:0006364">
    <property type="term" value="P:rRNA processing"/>
    <property type="evidence" value="ECO:0007669"/>
    <property type="project" value="UniProtKB-KW"/>
</dbReference>
<feature type="compositionally biased region" description="Acidic residues" evidence="10">
    <location>
        <begin position="526"/>
        <end position="551"/>
    </location>
</feature>
<keyword evidence="2" id="KW-0690">Ribosome biogenesis</keyword>
<feature type="domain" description="Helicase ATP-binding" evidence="11">
    <location>
        <begin position="173"/>
        <end position="420"/>
    </location>
</feature>
<dbReference type="Proteomes" id="UP000245942">
    <property type="component" value="Unassembled WGS sequence"/>
</dbReference>
<dbReference type="SMART" id="SM00490">
    <property type="entry name" value="HELICc"/>
    <property type="match status" value="1"/>
</dbReference>
<keyword evidence="7 9" id="KW-0067">ATP-binding</keyword>
<dbReference type="STRING" id="1684307.A0A316UG17"/>
<feature type="compositionally biased region" description="Polar residues" evidence="10">
    <location>
        <begin position="104"/>
        <end position="114"/>
    </location>
</feature>
<evidence type="ECO:0000256" key="1">
    <source>
        <dbReference type="ARBA" id="ARBA00004604"/>
    </source>
</evidence>
<feature type="compositionally biased region" description="Gly residues" evidence="10">
    <location>
        <begin position="903"/>
        <end position="918"/>
    </location>
</feature>
<dbReference type="GO" id="GO:0003724">
    <property type="term" value="F:RNA helicase activity"/>
    <property type="evidence" value="ECO:0007669"/>
    <property type="project" value="UniProtKB-EC"/>
</dbReference>
<feature type="domain" description="Helicase C-terminal" evidence="12">
    <location>
        <begin position="532"/>
        <end position="714"/>
    </location>
</feature>
<evidence type="ECO:0000313" key="14">
    <source>
        <dbReference type="Proteomes" id="UP000245942"/>
    </source>
</evidence>
<feature type="region of interest" description="Disordered" evidence="10">
    <location>
        <begin position="1"/>
        <end position="138"/>
    </location>
</feature>
<accession>A0A316UG17</accession>
<dbReference type="GO" id="GO:0016887">
    <property type="term" value="F:ATP hydrolysis activity"/>
    <property type="evidence" value="ECO:0007669"/>
    <property type="project" value="RHEA"/>
</dbReference>
<evidence type="ECO:0000256" key="7">
    <source>
        <dbReference type="ARBA" id="ARBA00022840"/>
    </source>
</evidence>
<feature type="region of interest" description="Disordered" evidence="10">
    <location>
        <begin position="525"/>
        <end position="576"/>
    </location>
</feature>
<feature type="compositionally biased region" description="Low complexity" evidence="10">
    <location>
        <begin position="12"/>
        <end position="58"/>
    </location>
</feature>
<keyword evidence="14" id="KW-1185">Reference proteome</keyword>
<dbReference type="Gene3D" id="3.40.50.300">
    <property type="entry name" value="P-loop containing nucleotide triphosphate hydrolases"/>
    <property type="match status" value="2"/>
</dbReference>
<dbReference type="EMBL" id="KZ819322">
    <property type="protein sequence ID" value="PWN22853.1"/>
    <property type="molecule type" value="Genomic_DNA"/>
</dbReference>
<dbReference type="CDD" id="cd18787">
    <property type="entry name" value="SF2_C_DEAD"/>
    <property type="match status" value="1"/>
</dbReference>
<feature type="compositionally biased region" description="Low complexity" evidence="10">
    <location>
        <begin position="555"/>
        <end position="565"/>
    </location>
</feature>
<dbReference type="InterPro" id="IPR001650">
    <property type="entry name" value="Helicase_C-like"/>
</dbReference>